<name>A0A549T3A0_METSR</name>
<dbReference type="InterPro" id="IPR020843">
    <property type="entry name" value="ER"/>
</dbReference>
<dbReference type="InterPro" id="IPR036291">
    <property type="entry name" value="NAD(P)-bd_dom_sf"/>
</dbReference>
<dbReference type="EMBL" id="VJMF01000022">
    <property type="protein sequence ID" value="TRL36322.1"/>
    <property type="molecule type" value="Genomic_DNA"/>
</dbReference>
<evidence type="ECO:0000313" key="3">
    <source>
        <dbReference type="Proteomes" id="UP000316781"/>
    </source>
</evidence>
<dbReference type="Gene3D" id="3.40.50.720">
    <property type="entry name" value="NAD(P)-binding Rossmann-like Domain"/>
    <property type="match status" value="1"/>
</dbReference>
<dbReference type="InterPro" id="IPR011032">
    <property type="entry name" value="GroES-like_sf"/>
</dbReference>
<dbReference type="InterPro" id="IPR013149">
    <property type="entry name" value="ADH-like_C"/>
</dbReference>
<dbReference type="AlphaFoldDB" id="A0A549T3A0"/>
<dbReference type="PANTHER" id="PTHR45033">
    <property type="match status" value="1"/>
</dbReference>
<feature type="domain" description="Enoyl reductase (ER)" evidence="1">
    <location>
        <begin position="50"/>
        <end position="376"/>
    </location>
</feature>
<sequence length="378" mass="40444">MVFVVTNIKIPCEVRRLILISLASLLQLEKPVTDSRQSIATTRRAYRLTRVDRGLRLQQVREAAPTPGPNEVLVGIEAVSLNYRDLLVLRGELGPVREGLIPLSDGAGRVVATGTDVTRWRAGDRVAPTFYRDWVVGPYREAYGPSALGGGDADGVLADLVVVPEASLAPVPDSLSLEEAATLPCAALTAWQALVVRGGLAVGDTLLVQGTGGVALFGLQIASAFGAKTIVLSSSDGKRERATKLGAFATVNYRTTPDWDVEVRKLTGGLGVSHILELGGPDTFDRSLRALAAWGHIAQIGVFSGFGPHSNLMRLQLINGTIDGINVGSAEQFEAMNAFLAEHLIRPVIDRTFSFDETQAAYDELASGRHFGKLVIRL</sequence>
<dbReference type="Gene3D" id="3.90.180.10">
    <property type="entry name" value="Medium-chain alcohol dehydrogenases, catalytic domain"/>
    <property type="match status" value="1"/>
</dbReference>
<proteinExistence type="predicted"/>
<evidence type="ECO:0000259" key="1">
    <source>
        <dbReference type="SMART" id="SM00829"/>
    </source>
</evidence>
<dbReference type="GO" id="GO:0016491">
    <property type="term" value="F:oxidoreductase activity"/>
    <property type="evidence" value="ECO:0007669"/>
    <property type="project" value="InterPro"/>
</dbReference>
<dbReference type="Pfam" id="PF00107">
    <property type="entry name" value="ADH_zinc_N"/>
    <property type="match status" value="1"/>
</dbReference>
<reference evidence="2 3" key="1">
    <citation type="submission" date="2019-07" db="EMBL/GenBank/DDBJ databases">
        <title>Ln-dependent methylotrophs.</title>
        <authorList>
            <person name="Tani A."/>
        </authorList>
    </citation>
    <scope>NUCLEOTIDE SEQUENCE [LARGE SCALE GENOMIC DNA]</scope>
    <source>
        <strain evidence="2 3">SM89A</strain>
    </source>
</reference>
<dbReference type="Pfam" id="PF08240">
    <property type="entry name" value="ADH_N"/>
    <property type="match status" value="1"/>
</dbReference>
<organism evidence="2 3">
    <name type="scientific">Methylosinus sporium</name>
    <dbReference type="NCBI Taxonomy" id="428"/>
    <lineage>
        <taxon>Bacteria</taxon>
        <taxon>Pseudomonadati</taxon>
        <taxon>Pseudomonadota</taxon>
        <taxon>Alphaproteobacteria</taxon>
        <taxon>Hyphomicrobiales</taxon>
        <taxon>Methylocystaceae</taxon>
        <taxon>Methylosinus</taxon>
    </lineage>
</organism>
<dbReference type="InterPro" id="IPR013154">
    <property type="entry name" value="ADH-like_N"/>
</dbReference>
<dbReference type="CDD" id="cd08276">
    <property type="entry name" value="MDR7"/>
    <property type="match status" value="1"/>
</dbReference>
<dbReference type="SUPFAM" id="SSF50129">
    <property type="entry name" value="GroES-like"/>
    <property type="match status" value="1"/>
</dbReference>
<accession>A0A549T3A0</accession>
<dbReference type="PANTHER" id="PTHR45033:SF2">
    <property type="entry name" value="ZINC-TYPE ALCOHOL DEHYDROGENASE-LIKE PROTEIN C1773.06C"/>
    <property type="match status" value="1"/>
</dbReference>
<dbReference type="Proteomes" id="UP000316781">
    <property type="component" value="Unassembled WGS sequence"/>
</dbReference>
<dbReference type="SUPFAM" id="SSF51735">
    <property type="entry name" value="NAD(P)-binding Rossmann-fold domains"/>
    <property type="match status" value="1"/>
</dbReference>
<evidence type="ECO:0000313" key="2">
    <source>
        <dbReference type="EMBL" id="TRL36322.1"/>
    </source>
</evidence>
<dbReference type="SMART" id="SM00829">
    <property type="entry name" value="PKS_ER"/>
    <property type="match status" value="1"/>
</dbReference>
<dbReference type="InterPro" id="IPR052711">
    <property type="entry name" value="Zinc_ADH-like"/>
</dbReference>
<protein>
    <submittedName>
        <fullName evidence="2">NAD(P)-dependent alcohol dehydrogenase</fullName>
    </submittedName>
</protein>
<gene>
    <name evidence="2" type="ORF">FM996_05190</name>
</gene>
<comment type="caution">
    <text evidence="2">The sequence shown here is derived from an EMBL/GenBank/DDBJ whole genome shotgun (WGS) entry which is preliminary data.</text>
</comment>